<feature type="domain" description="Retrovirus-related Pol polyprotein from transposon TNT 1-94-like beta-barrel" evidence="2">
    <location>
        <begin position="15"/>
        <end position="86"/>
    </location>
</feature>
<dbReference type="EMBL" id="JAJFAZ020000007">
    <property type="protein sequence ID" value="KAI5316599.1"/>
    <property type="molecule type" value="Genomic_DNA"/>
</dbReference>
<sequence length="146" mass="15648">MSAMYAQASPSQEVWIADSGATNHMTADISALSTPASYPNADTITAANGAGLNIAHIGASILPTPSHVFQLNSVLHVPQLSTGLSSNGLYPMPRPLNHAASPAALLGQKVHFRSLALQTWTSYKLSCATCFGSIYYLYILYKFYHM</sequence>
<name>A0AAD4YPM5_PRUDU</name>
<evidence type="ECO:0000256" key="1">
    <source>
        <dbReference type="SAM" id="Phobius"/>
    </source>
</evidence>
<proteinExistence type="predicted"/>
<keyword evidence="1" id="KW-1133">Transmembrane helix</keyword>
<accession>A0AAD4YPM5</accession>
<dbReference type="Pfam" id="PF22936">
    <property type="entry name" value="Pol_BBD"/>
    <property type="match status" value="1"/>
</dbReference>
<keyword evidence="4" id="KW-1185">Reference proteome</keyword>
<dbReference type="Proteomes" id="UP001054821">
    <property type="component" value="Chromosome 7"/>
</dbReference>
<evidence type="ECO:0000259" key="2">
    <source>
        <dbReference type="Pfam" id="PF22936"/>
    </source>
</evidence>
<gene>
    <name evidence="3" type="ORF">L3X38_036306</name>
</gene>
<dbReference type="AlphaFoldDB" id="A0AAD4YPM5"/>
<reference evidence="3 4" key="1">
    <citation type="journal article" date="2022" name="G3 (Bethesda)">
        <title>Whole-genome sequence and methylome profiling of the almond [Prunus dulcis (Mill.) D.A. Webb] cultivar 'Nonpareil'.</title>
        <authorList>
            <person name="D'Amico-Willman K.M."/>
            <person name="Ouma W.Z."/>
            <person name="Meulia T."/>
            <person name="Sideli G.M."/>
            <person name="Gradziel T.M."/>
            <person name="Fresnedo-Ramirez J."/>
        </authorList>
    </citation>
    <scope>NUCLEOTIDE SEQUENCE [LARGE SCALE GENOMIC DNA]</scope>
    <source>
        <strain evidence="3">Clone GOH B32 T37-40</strain>
    </source>
</reference>
<keyword evidence="1" id="KW-0812">Transmembrane</keyword>
<evidence type="ECO:0000313" key="4">
    <source>
        <dbReference type="Proteomes" id="UP001054821"/>
    </source>
</evidence>
<feature type="transmembrane region" description="Helical" evidence="1">
    <location>
        <begin position="123"/>
        <end position="141"/>
    </location>
</feature>
<comment type="caution">
    <text evidence="3">The sequence shown here is derived from an EMBL/GenBank/DDBJ whole genome shotgun (WGS) entry which is preliminary data.</text>
</comment>
<dbReference type="InterPro" id="IPR054722">
    <property type="entry name" value="PolX-like_BBD"/>
</dbReference>
<keyword evidence="1" id="KW-0472">Membrane</keyword>
<organism evidence="3 4">
    <name type="scientific">Prunus dulcis</name>
    <name type="common">Almond</name>
    <name type="synonym">Amygdalus dulcis</name>
    <dbReference type="NCBI Taxonomy" id="3755"/>
    <lineage>
        <taxon>Eukaryota</taxon>
        <taxon>Viridiplantae</taxon>
        <taxon>Streptophyta</taxon>
        <taxon>Embryophyta</taxon>
        <taxon>Tracheophyta</taxon>
        <taxon>Spermatophyta</taxon>
        <taxon>Magnoliopsida</taxon>
        <taxon>eudicotyledons</taxon>
        <taxon>Gunneridae</taxon>
        <taxon>Pentapetalae</taxon>
        <taxon>rosids</taxon>
        <taxon>fabids</taxon>
        <taxon>Rosales</taxon>
        <taxon>Rosaceae</taxon>
        <taxon>Amygdaloideae</taxon>
        <taxon>Amygdaleae</taxon>
        <taxon>Prunus</taxon>
    </lineage>
</organism>
<evidence type="ECO:0000313" key="3">
    <source>
        <dbReference type="EMBL" id="KAI5316599.1"/>
    </source>
</evidence>
<protein>
    <recommendedName>
        <fullName evidence="2">Retrovirus-related Pol polyprotein from transposon TNT 1-94-like beta-barrel domain-containing protein</fullName>
    </recommendedName>
</protein>